<reference evidence="12 13" key="1">
    <citation type="submission" date="2020-08" db="EMBL/GenBank/DDBJ databases">
        <title>Sequencing the genomes of 1000 actinobacteria strains.</title>
        <authorList>
            <person name="Klenk H.-P."/>
        </authorList>
    </citation>
    <scope>NUCLEOTIDE SEQUENCE [LARGE SCALE GENOMIC DNA]</scope>
    <source>
        <strain evidence="12 13">DSM 11053</strain>
    </source>
</reference>
<evidence type="ECO:0000256" key="9">
    <source>
        <dbReference type="ARBA" id="ARBA00031501"/>
    </source>
</evidence>
<dbReference type="EMBL" id="JACHZG010000001">
    <property type="protein sequence ID" value="MBB3328056.1"/>
    <property type="molecule type" value="Genomic_DNA"/>
</dbReference>
<evidence type="ECO:0000256" key="7">
    <source>
        <dbReference type="ARBA" id="ARBA00023277"/>
    </source>
</evidence>
<evidence type="ECO:0000256" key="1">
    <source>
        <dbReference type="ARBA" id="ARBA00000439"/>
    </source>
</evidence>
<dbReference type="Proteomes" id="UP000565572">
    <property type="component" value="Unassembled WGS sequence"/>
</dbReference>
<dbReference type="RefSeq" id="WP_183339689.1">
    <property type="nucleotide sequence ID" value="NZ_JACHZG010000001.1"/>
</dbReference>
<gene>
    <name evidence="12" type="ORF">FHX39_003000</name>
</gene>
<evidence type="ECO:0000256" key="2">
    <source>
        <dbReference type="ARBA" id="ARBA00005684"/>
    </source>
</evidence>
<dbReference type="InterPro" id="IPR017853">
    <property type="entry name" value="GH"/>
</dbReference>
<dbReference type="Pfam" id="PF21226">
    <property type="entry name" value="MalQ_N"/>
    <property type="match status" value="1"/>
</dbReference>
<evidence type="ECO:0000256" key="8">
    <source>
        <dbReference type="ARBA" id="ARBA00031423"/>
    </source>
</evidence>
<keyword evidence="7 10" id="KW-0119">Carbohydrate metabolism</keyword>
<comment type="caution">
    <text evidence="12">The sequence shown here is derived from an EMBL/GenBank/DDBJ whole genome shotgun (WGS) entry which is preliminary data.</text>
</comment>
<evidence type="ECO:0000256" key="10">
    <source>
        <dbReference type="RuleBase" id="RU361207"/>
    </source>
</evidence>
<dbReference type="Pfam" id="PF02446">
    <property type="entry name" value="Glyco_hydro_77"/>
    <property type="match status" value="1"/>
</dbReference>
<keyword evidence="13" id="KW-1185">Reference proteome</keyword>
<evidence type="ECO:0000259" key="11">
    <source>
        <dbReference type="Pfam" id="PF21226"/>
    </source>
</evidence>
<dbReference type="SUPFAM" id="SSF51445">
    <property type="entry name" value="(Trans)glycosidases"/>
    <property type="match status" value="1"/>
</dbReference>
<dbReference type="InterPro" id="IPR048458">
    <property type="entry name" value="MalQ_N"/>
</dbReference>
<evidence type="ECO:0000313" key="13">
    <source>
        <dbReference type="Proteomes" id="UP000565572"/>
    </source>
</evidence>
<keyword evidence="6 10" id="KW-0808">Transferase</keyword>
<evidence type="ECO:0000256" key="4">
    <source>
        <dbReference type="ARBA" id="ARBA00020295"/>
    </source>
</evidence>
<evidence type="ECO:0000256" key="5">
    <source>
        <dbReference type="ARBA" id="ARBA00022676"/>
    </source>
</evidence>
<dbReference type="AlphaFoldDB" id="A0A7W5P8M6"/>
<protein>
    <recommendedName>
        <fullName evidence="4 10">4-alpha-glucanotransferase</fullName>
        <ecNumber evidence="3 10">2.4.1.25</ecNumber>
    </recommendedName>
    <alternativeName>
        <fullName evidence="8 10">Amylomaltase</fullName>
    </alternativeName>
    <alternativeName>
        <fullName evidence="9 10">Disproportionating enzyme</fullName>
    </alternativeName>
</protein>
<evidence type="ECO:0000256" key="3">
    <source>
        <dbReference type="ARBA" id="ARBA00012560"/>
    </source>
</evidence>
<dbReference type="PANTHER" id="PTHR32438:SF5">
    <property type="entry name" value="4-ALPHA-GLUCANOTRANSFERASE DPE1, CHLOROPLASTIC_AMYLOPLASTIC"/>
    <property type="match status" value="1"/>
</dbReference>
<comment type="catalytic activity">
    <reaction evidence="1 10">
        <text>Transfers a segment of a (1-&gt;4)-alpha-D-glucan to a new position in an acceptor, which may be glucose or a (1-&gt;4)-alpha-D-glucan.</text>
        <dbReference type="EC" id="2.4.1.25"/>
    </reaction>
</comment>
<evidence type="ECO:0000256" key="6">
    <source>
        <dbReference type="ARBA" id="ARBA00022679"/>
    </source>
</evidence>
<dbReference type="NCBIfam" id="TIGR00217">
    <property type="entry name" value="malQ"/>
    <property type="match status" value="1"/>
</dbReference>
<dbReference type="PANTHER" id="PTHR32438">
    <property type="entry name" value="4-ALPHA-GLUCANOTRANSFERASE DPE1, CHLOROPLASTIC/AMYLOPLASTIC"/>
    <property type="match status" value="1"/>
</dbReference>
<name>A0A7W5P8M6_9ACTN</name>
<evidence type="ECO:0000313" key="12">
    <source>
        <dbReference type="EMBL" id="MBB3328056.1"/>
    </source>
</evidence>
<dbReference type="GO" id="GO:0005975">
    <property type="term" value="P:carbohydrate metabolic process"/>
    <property type="evidence" value="ECO:0007669"/>
    <property type="project" value="InterPro"/>
</dbReference>
<sequence>MSEPEQTLDPALKALADAYGIATDYWDWQSRHVVVPPSTVRSVLAALDVDASTPEAAVEALAAREQEPWTRMLPPCLALRSGRTGHVNAHVRAGDALEVWIDLETGGVWEHLRQLDNWSPPRDLTGPYPGGGPVGEATFEIPDALPLGYHRLRARSTDASGTVHEAAMVLIVTPSWLGLPASVGEHRTWGIATQLYSVRSRQSWGVGDLVDLEDLAVWSAATTGADYVLVNPLHAAEPVAPLEPSPYLPTSRRFANPIYLRVERIPEYATAPADVRAEVDRLGRDLADRLAGLDVIDRDSTWSAKRAALQALFAVPRTPGRQAAFDAYREREGDGLRNFAVWSALAVALGPDWTAWPDALRHPGSAQVQAWAGEHAGEVDLECWLQFALDEQLDATQSAALRAGMSLGVLHDLAVGVNPRGADAWSLQDTYARGIAVGAPPDPYNQNGQDWSQPPWRPDRLAETAYEPYRAMVSTILRHAGGIRVDHVIGLFRLWWIPAGAGPKAGTYVRYDHEAMIGILALEAHRADALVVGEDLGTVEPWVRDDLASRGILGTSILWFEFDFHGDGTPLAPELWREYCLASVTTHDLPPTTAYLAGDHVRLREELGVLTRPFAEELAADEAERAAWLDNLRTHGVLAEGADVQETVEALHRYLTLTPARMLNAALTDAVGDRRAQNQPGTTNEYPNWRVPLTDADGRQVLLEDVFTSERAQALFRVFKG</sequence>
<proteinExistence type="inferred from homology"/>
<feature type="domain" description="MalQ N-terminal beta-sandwich" evidence="11">
    <location>
        <begin position="73"/>
        <end position="174"/>
    </location>
</feature>
<dbReference type="InterPro" id="IPR003385">
    <property type="entry name" value="Glyco_hydro_77"/>
</dbReference>
<accession>A0A7W5P8M6</accession>
<dbReference type="GO" id="GO:0004134">
    <property type="term" value="F:4-alpha-glucanotransferase activity"/>
    <property type="evidence" value="ECO:0007669"/>
    <property type="project" value="UniProtKB-EC"/>
</dbReference>
<dbReference type="EC" id="2.4.1.25" evidence="3 10"/>
<keyword evidence="5 10" id="KW-0328">Glycosyltransferase</keyword>
<dbReference type="Gene3D" id="3.20.20.80">
    <property type="entry name" value="Glycosidases"/>
    <property type="match status" value="1"/>
</dbReference>
<comment type="similarity">
    <text evidence="2 10">Belongs to the disproportionating enzyme family.</text>
</comment>
<organism evidence="12 13">
    <name type="scientific">Microlunatus antarcticus</name>
    <dbReference type="NCBI Taxonomy" id="53388"/>
    <lineage>
        <taxon>Bacteria</taxon>
        <taxon>Bacillati</taxon>
        <taxon>Actinomycetota</taxon>
        <taxon>Actinomycetes</taxon>
        <taxon>Propionibacteriales</taxon>
        <taxon>Propionibacteriaceae</taxon>
        <taxon>Microlunatus</taxon>
    </lineage>
</organism>